<dbReference type="EMBL" id="BGZK01000683">
    <property type="protein sequence ID" value="GBP55995.1"/>
    <property type="molecule type" value="Genomic_DNA"/>
</dbReference>
<proteinExistence type="predicted"/>
<dbReference type="AlphaFoldDB" id="A0A4C1X116"/>
<feature type="compositionally biased region" description="Basic residues" evidence="1">
    <location>
        <begin position="46"/>
        <end position="55"/>
    </location>
</feature>
<sequence length="113" mass="12605">MRPHQKITTAIICSFGGALSARPPFDGGDTSRFRHSRSISRLFGGARRRPSRRRKEVMGRCGRAPAVTGADTWRARPHQRPLSANTTPRNATSDELHYRLGELSFASLFEIVT</sequence>
<gene>
    <name evidence="2" type="ORF">EVAR_97416_1</name>
</gene>
<accession>A0A4C1X116</accession>
<keyword evidence="3" id="KW-1185">Reference proteome</keyword>
<feature type="region of interest" description="Disordered" evidence="1">
    <location>
        <begin position="44"/>
        <end position="90"/>
    </location>
</feature>
<evidence type="ECO:0000256" key="1">
    <source>
        <dbReference type="SAM" id="MobiDB-lite"/>
    </source>
</evidence>
<protein>
    <submittedName>
        <fullName evidence="2">Uncharacterized protein</fullName>
    </submittedName>
</protein>
<comment type="caution">
    <text evidence="2">The sequence shown here is derived from an EMBL/GenBank/DDBJ whole genome shotgun (WGS) entry which is preliminary data.</text>
</comment>
<evidence type="ECO:0000313" key="2">
    <source>
        <dbReference type="EMBL" id="GBP55995.1"/>
    </source>
</evidence>
<evidence type="ECO:0000313" key="3">
    <source>
        <dbReference type="Proteomes" id="UP000299102"/>
    </source>
</evidence>
<dbReference type="Proteomes" id="UP000299102">
    <property type="component" value="Unassembled WGS sequence"/>
</dbReference>
<reference evidence="2 3" key="1">
    <citation type="journal article" date="2019" name="Commun. Biol.">
        <title>The bagworm genome reveals a unique fibroin gene that provides high tensile strength.</title>
        <authorList>
            <person name="Kono N."/>
            <person name="Nakamura H."/>
            <person name="Ohtoshi R."/>
            <person name="Tomita M."/>
            <person name="Numata K."/>
            <person name="Arakawa K."/>
        </authorList>
    </citation>
    <scope>NUCLEOTIDE SEQUENCE [LARGE SCALE GENOMIC DNA]</scope>
</reference>
<organism evidence="2 3">
    <name type="scientific">Eumeta variegata</name>
    <name type="common">Bagworm moth</name>
    <name type="synonym">Eumeta japonica</name>
    <dbReference type="NCBI Taxonomy" id="151549"/>
    <lineage>
        <taxon>Eukaryota</taxon>
        <taxon>Metazoa</taxon>
        <taxon>Ecdysozoa</taxon>
        <taxon>Arthropoda</taxon>
        <taxon>Hexapoda</taxon>
        <taxon>Insecta</taxon>
        <taxon>Pterygota</taxon>
        <taxon>Neoptera</taxon>
        <taxon>Endopterygota</taxon>
        <taxon>Lepidoptera</taxon>
        <taxon>Glossata</taxon>
        <taxon>Ditrysia</taxon>
        <taxon>Tineoidea</taxon>
        <taxon>Psychidae</taxon>
        <taxon>Oiketicinae</taxon>
        <taxon>Eumeta</taxon>
    </lineage>
</organism>
<name>A0A4C1X116_EUMVA</name>